<accession>A0A0R2BA16</accession>
<gene>
    <name evidence="5" type="ORF">FC34_GL000734</name>
</gene>
<evidence type="ECO:0000256" key="3">
    <source>
        <dbReference type="ARBA" id="ARBA00022801"/>
    </source>
</evidence>
<evidence type="ECO:0000256" key="2">
    <source>
        <dbReference type="ARBA" id="ARBA00022670"/>
    </source>
</evidence>
<keyword evidence="1" id="KW-1188">Viral release from host cell</keyword>
<dbReference type="EMBL" id="AYZQ01000001">
    <property type="protein sequence ID" value="KRM73014.1"/>
    <property type="molecule type" value="Genomic_DNA"/>
</dbReference>
<dbReference type="InterPro" id="IPR054613">
    <property type="entry name" value="Peptidase_S78_dom"/>
</dbReference>
<dbReference type="Pfam" id="PF04586">
    <property type="entry name" value="Peptidase_S78"/>
    <property type="match status" value="1"/>
</dbReference>
<evidence type="ECO:0000313" key="6">
    <source>
        <dbReference type="Proteomes" id="UP000051672"/>
    </source>
</evidence>
<protein>
    <submittedName>
        <fullName evidence="5">Protease</fullName>
    </submittedName>
</protein>
<dbReference type="STRING" id="1423727.FC34_GL000734"/>
<proteinExistence type="predicted"/>
<name>A0A0R2BA16_9LACO</name>
<dbReference type="Proteomes" id="UP000051672">
    <property type="component" value="Unassembled WGS sequence"/>
</dbReference>
<dbReference type="NCBIfam" id="TIGR01543">
    <property type="entry name" value="proheadase_HK97"/>
    <property type="match status" value="1"/>
</dbReference>
<dbReference type="GO" id="GO:0008233">
    <property type="term" value="F:peptidase activity"/>
    <property type="evidence" value="ECO:0007669"/>
    <property type="project" value="UniProtKB-KW"/>
</dbReference>
<evidence type="ECO:0000259" key="4">
    <source>
        <dbReference type="Pfam" id="PF04586"/>
    </source>
</evidence>
<keyword evidence="6" id="KW-1185">Reference proteome</keyword>
<keyword evidence="3" id="KW-0378">Hydrolase</keyword>
<evidence type="ECO:0000313" key="5">
    <source>
        <dbReference type="EMBL" id="KRM73014.1"/>
    </source>
</evidence>
<dbReference type="PATRIC" id="fig|1423727.3.peg.737"/>
<sequence>MTPTAEFRAAGDDGKKYLEGYFIRFNEETELWPGYFETVAPESIDDDIASQDIRALFDHDTAKVLGRTASNTLELRKDEQGVYGKILVNEDDSEALSVYAKVSRGDISSASFGFYIDKDDLNQNNDGSWHDVIRKLTLLEVSIVTWPAYPTTEIDARKRDLSHIEQERFEHNRTQLIKELKDKWQIQS</sequence>
<dbReference type="GO" id="GO:0006508">
    <property type="term" value="P:proteolysis"/>
    <property type="evidence" value="ECO:0007669"/>
    <property type="project" value="UniProtKB-KW"/>
</dbReference>
<organism evidence="5 6">
    <name type="scientific">Lacticaseibacillus brantae DSM 23927</name>
    <dbReference type="NCBI Taxonomy" id="1423727"/>
    <lineage>
        <taxon>Bacteria</taxon>
        <taxon>Bacillati</taxon>
        <taxon>Bacillota</taxon>
        <taxon>Bacilli</taxon>
        <taxon>Lactobacillales</taxon>
        <taxon>Lactobacillaceae</taxon>
        <taxon>Lacticaseibacillus</taxon>
    </lineage>
</organism>
<keyword evidence="2 5" id="KW-0645">Protease</keyword>
<feature type="domain" description="Prohead serine protease" evidence="4">
    <location>
        <begin position="8"/>
        <end position="166"/>
    </location>
</feature>
<dbReference type="InterPro" id="IPR006433">
    <property type="entry name" value="Prohead_protease"/>
</dbReference>
<comment type="caution">
    <text evidence="5">The sequence shown here is derived from an EMBL/GenBank/DDBJ whole genome shotgun (WGS) entry which is preliminary data.</text>
</comment>
<dbReference type="AlphaFoldDB" id="A0A0R2BA16"/>
<reference evidence="5 6" key="1">
    <citation type="journal article" date="2015" name="Genome Announc.">
        <title>Expanding the biotechnology potential of lactobacilli through comparative genomics of 213 strains and associated genera.</title>
        <authorList>
            <person name="Sun Z."/>
            <person name="Harris H.M."/>
            <person name="McCann A."/>
            <person name="Guo C."/>
            <person name="Argimon S."/>
            <person name="Zhang W."/>
            <person name="Yang X."/>
            <person name="Jeffery I.B."/>
            <person name="Cooney J.C."/>
            <person name="Kagawa T.F."/>
            <person name="Liu W."/>
            <person name="Song Y."/>
            <person name="Salvetti E."/>
            <person name="Wrobel A."/>
            <person name="Rasinkangas P."/>
            <person name="Parkhill J."/>
            <person name="Rea M.C."/>
            <person name="O'Sullivan O."/>
            <person name="Ritari J."/>
            <person name="Douillard F.P."/>
            <person name="Paul Ross R."/>
            <person name="Yang R."/>
            <person name="Briner A.E."/>
            <person name="Felis G.E."/>
            <person name="de Vos W.M."/>
            <person name="Barrangou R."/>
            <person name="Klaenhammer T.R."/>
            <person name="Caufield P.W."/>
            <person name="Cui Y."/>
            <person name="Zhang H."/>
            <person name="O'Toole P.W."/>
        </authorList>
    </citation>
    <scope>NUCLEOTIDE SEQUENCE [LARGE SCALE GENOMIC DNA]</scope>
    <source>
        <strain evidence="5 6">DSM 23927</strain>
    </source>
</reference>
<evidence type="ECO:0000256" key="1">
    <source>
        <dbReference type="ARBA" id="ARBA00022612"/>
    </source>
</evidence>